<dbReference type="AlphaFoldDB" id="A0A5B0NT85"/>
<dbReference type="PANTHER" id="PTHR31145">
    <property type="entry name" value="INTEGRAL MEMBRANE PROTEIN (AFU_ORTHOLOGUE AFUA_7G01610)"/>
    <property type="match status" value="1"/>
</dbReference>
<evidence type="ECO:0000313" key="5">
    <source>
        <dbReference type="Proteomes" id="UP000325313"/>
    </source>
</evidence>
<dbReference type="EMBL" id="VDEP01000384">
    <property type="protein sequence ID" value="KAA1091714.1"/>
    <property type="molecule type" value="Genomic_DNA"/>
</dbReference>
<keyword evidence="2" id="KW-0472">Membrane</keyword>
<name>A0A5B0NT85_PUCGR</name>
<sequence>MRRPTTTARPLLATISWRARHSTPPASSPPCKTTSYRPVVTRNTTLLDPGLAAYVNKVGFPVENAFMFLFMWLLILTAFFLACFLLTSLVLLIIPSRTRSPLQKLVRLSPVSLAIGLRALLFVYPPLSLFTFWQWRLGSSDARAPSSSASSSGSVPRSPSASSAGVSSAITLVDTLELVRRPRRHVQAW</sequence>
<dbReference type="Pfam" id="PF06011">
    <property type="entry name" value="TRP"/>
    <property type="match status" value="1"/>
</dbReference>
<feature type="transmembrane region" description="Helical" evidence="2">
    <location>
        <begin position="65"/>
        <end position="94"/>
    </location>
</feature>
<comment type="caution">
    <text evidence="4">The sequence shown here is derived from an EMBL/GenBank/DDBJ whole genome shotgun (WGS) entry which is preliminary data.</text>
</comment>
<keyword evidence="2" id="KW-1133">Transmembrane helix</keyword>
<reference evidence="4 5" key="1">
    <citation type="submission" date="2019-05" db="EMBL/GenBank/DDBJ databases">
        <title>Emergence of the Ug99 lineage of the wheat stem rust pathogen through somatic hybridization.</title>
        <authorList>
            <person name="Li F."/>
            <person name="Upadhyaya N.M."/>
            <person name="Sperschneider J."/>
            <person name="Matny O."/>
            <person name="Nguyen-Phuc H."/>
            <person name="Mago R."/>
            <person name="Raley C."/>
            <person name="Miller M.E."/>
            <person name="Silverstein K.A.T."/>
            <person name="Henningsen E."/>
            <person name="Hirsch C.D."/>
            <person name="Visser B."/>
            <person name="Pretorius Z.A."/>
            <person name="Steffenson B.J."/>
            <person name="Schwessinger B."/>
            <person name="Dodds P.N."/>
            <person name="Figueroa M."/>
        </authorList>
    </citation>
    <scope>NUCLEOTIDE SEQUENCE [LARGE SCALE GENOMIC DNA]</scope>
    <source>
        <strain evidence="4 5">Ug99</strain>
    </source>
</reference>
<feature type="transmembrane region" description="Helical" evidence="2">
    <location>
        <begin position="115"/>
        <end position="135"/>
    </location>
</feature>
<feature type="domain" description="TRP C-terminal" evidence="3">
    <location>
        <begin position="41"/>
        <end position="142"/>
    </location>
</feature>
<protein>
    <recommendedName>
        <fullName evidence="3">TRP C-terminal domain-containing protein</fullName>
    </recommendedName>
</protein>
<dbReference type="GO" id="GO:0009272">
    <property type="term" value="P:fungal-type cell wall biogenesis"/>
    <property type="evidence" value="ECO:0007669"/>
    <property type="project" value="TreeGrafter"/>
</dbReference>
<dbReference type="GO" id="GO:0016020">
    <property type="term" value="C:membrane"/>
    <property type="evidence" value="ECO:0007669"/>
    <property type="project" value="TreeGrafter"/>
</dbReference>
<organism evidence="4 5">
    <name type="scientific">Puccinia graminis f. sp. tritici</name>
    <dbReference type="NCBI Taxonomy" id="56615"/>
    <lineage>
        <taxon>Eukaryota</taxon>
        <taxon>Fungi</taxon>
        <taxon>Dikarya</taxon>
        <taxon>Basidiomycota</taxon>
        <taxon>Pucciniomycotina</taxon>
        <taxon>Pucciniomycetes</taxon>
        <taxon>Pucciniales</taxon>
        <taxon>Pucciniaceae</taxon>
        <taxon>Puccinia</taxon>
    </lineage>
</organism>
<dbReference type="Proteomes" id="UP000325313">
    <property type="component" value="Unassembled WGS sequence"/>
</dbReference>
<feature type="region of interest" description="Disordered" evidence="1">
    <location>
        <begin position="144"/>
        <end position="163"/>
    </location>
</feature>
<proteinExistence type="predicted"/>
<keyword evidence="2" id="KW-0812">Transmembrane</keyword>
<evidence type="ECO:0000256" key="2">
    <source>
        <dbReference type="SAM" id="Phobius"/>
    </source>
</evidence>
<dbReference type="InterPro" id="IPR040241">
    <property type="entry name" value="TRP_Flc/Pkd2-like"/>
</dbReference>
<evidence type="ECO:0000313" key="4">
    <source>
        <dbReference type="EMBL" id="KAA1091714.1"/>
    </source>
</evidence>
<dbReference type="PANTHER" id="PTHR31145:SF2">
    <property type="entry name" value="FLAVIN CARRIER PROTEIN 2"/>
    <property type="match status" value="1"/>
</dbReference>
<evidence type="ECO:0000256" key="1">
    <source>
        <dbReference type="SAM" id="MobiDB-lite"/>
    </source>
</evidence>
<dbReference type="InterPro" id="IPR010308">
    <property type="entry name" value="TRP_C"/>
</dbReference>
<dbReference type="GO" id="GO:0055085">
    <property type="term" value="P:transmembrane transport"/>
    <property type="evidence" value="ECO:0007669"/>
    <property type="project" value="TreeGrafter"/>
</dbReference>
<evidence type="ECO:0000259" key="3">
    <source>
        <dbReference type="Pfam" id="PF06011"/>
    </source>
</evidence>
<accession>A0A5B0NT85</accession>
<gene>
    <name evidence="4" type="ORF">PGTUg99_011742</name>
</gene>